<dbReference type="Proteomes" id="UP000799444">
    <property type="component" value="Unassembled WGS sequence"/>
</dbReference>
<dbReference type="AlphaFoldDB" id="A0A9P4RDG8"/>
<evidence type="ECO:0000313" key="3">
    <source>
        <dbReference type="Proteomes" id="UP000799444"/>
    </source>
</evidence>
<name>A0A9P4RDG8_9PLEO</name>
<feature type="compositionally biased region" description="Polar residues" evidence="1">
    <location>
        <begin position="50"/>
        <end position="59"/>
    </location>
</feature>
<organism evidence="2 3">
    <name type="scientific">Polyplosphaeria fusca</name>
    <dbReference type="NCBI Taxonomy" id="682080"/>
    <lineage>
        <taxon>Eukaryota</taxon>
        <taxon>Fungi</taxon>
        <taxon>Dikarya</taxon>
        <taxon>Ascomycota</taxon>
        <taxon>Pezizomycotina</taxon>
        <taxon>Dothideomycetes</taxon>
        <taxon>Pleosporomycetidae</taxon>
        <taxon>Pleosporales</taxon>
        <taxon>Tetraplosphaeriaceae</taxon>
        <taxon>Polyplosphaeria</taxon>
    </lineage>
</organism>
<evidence type="ECO:0000256" key="1">
    <source>
        <dbReference type="SAM" id="MobiDB-lite"/>
    </source>
</evidence>
<accession>A0A9P4RDG8</accession>
<comment type="caution">
    <text evidence="2">The sequence shown here is derived from an EMBL/GenBank/DDBJ whole genome shotgun (WGS) entry which is preliminary data.</text>
</comment>
<feature type="region of interest" description="Disordered" evidence="1">
    <location>
        <begin position="1"/>
        <end position="24"/>
    </location>
</feature>
<feature type="region of interest" description="Disordered" evidence="1">
    <location>
        <begin position="39"/>
        <end position="78"/>
    </location>
</feature>
<protein>
    <submittedName>
        <fullName evidence="2">Uncharacterized protein</fullName>
    </submittedName>
</protein>
<evidence type="ECO:0000313" key="2">
    <source>
        <dbReference type="EMBL" id="KAF2741141.1"/>
    </source>
</evidence>
<dbReference type="EMBL" id="ML996098">
    <property type="protein sequence ID" value="KAF2741141.1"/>
    <property type="molecule type" value="Genomic_DNA"/>
</dbReference>
<sequence length="190" mass="21104">MGIMSRPHLPPTLHHAECPASPDRPLGTWASVLLIAERDETPPGPVTRTLPANSPQTRPGPSAKALPVRRPSFHRGFFPTEPKRRLVEKPQRECKAMSDDDSRKARLHTAMGTPQDAIPSSAAPVRSRTGITRGRRLPTVICRCTRQTLVLTFDVSQTKASCQPHFLMYITYNLGRSLNDSTHRLLTDLT</sequence>
<keyword evidence="3" id="KW-1185">Reference proteome</keyword>
<proteinExistence type="predicted"/>
<gene>
    <name evidence="2" type="ORF">EJ04DRAFT_548084</name>
</gene>
<reference evidence="2" key="1">
    <citation type="journal article" date="2020" name="Stud. Mycol.">
        <title>101 Dothideomycetes genomes: a test case for predicting lifestyles and emergence of pathogens.</title>
        <authorList>
            <person name="Haridas S."/>
            <person name="Albert R."/>
            <person name="Binder M."/>
            <person name="Bloem J."/>
            <person name="Labutti K."/>
            <person name="Salamov A."/>
            <person name="Andreopoulos B."/>
            <person name="Baker S."/>
            <person name="Barry K."/>
            <person name="Bills G."/>
            <person name="Bluhm B."/>
            <person name="Cannon C."/>
            <person name="Castanera R."/>
            <person name="Culley D."/>
            <person name="Daum C."/>
            <person name="Ezra D."/>
            <person name="Gonzalez J."/>
            <person name="Henrissat B."/>
            <person name="Kuo A."/>
            <person name="Liang C."/>
            <person name="Lipzen A."/>
            <person name="Lutzoni F."/>
            <person name="Magnuson J."/>
            <person name="Mondo S."/>
            <person name="Nolan M."/>
            <person name="Ohm R."/>
            <person name="Pangilinan J."/>
            <person name="Park H.-J."/>
            <person name="Ramirez L."/>
            <person name="Alfaro M."/>
            <person name="Sun H."/>
            <person name="Tritt A."/>
            <person name="Yoshinaga Y."/>
            <person name="Zwiers L.-H."/>
            <person name="Turgeon B."/>
            <person name="Goodwin S."/>
            <person name="Spatafora J."/>
            <person name="Crous P."/>
            <person name="Grigoriev I."/>
        </authorList>
    </citation>
    <scope>NUCLEOTIDE SEQUENCE</scope>
    <source>
        <strain evidence="2">CBS 125425</strain>
    </source>
</reference>